<keyword evidence="12" id="KW-1185">Reference proteome</keyword>
<dbReference type="Proteomes" id="UP001236663">
    <property type="component" value="Unassembled WGS sequence"/>
</dbReference>
<feature type="domain" description="N-(5'phosphoribosyl) anthranilate isomerase (PRAI)" evidence="10">
    <location>
        <begin position="4"/>
        <end position="205"/>
    </location>
</feature>
<evidence type="ECO:0000259" key="10">
    <source>
        <dbReference type="Pfam" id="PF00697"/>
    </source>
</evidence>
<protein>
    <recommendedName>
        <fullName evidence="4 9">N-(5'-phosphoribosyl)anthranilate isomerase</fullName>
        <shortName evidence="9">PRAI</shortName>
        <ecNumber evidence="3 9">5.3.1.24</ecNumber>
    </recommendedName>
</protein>
<comment type="similarity">
    <text evidence="9">Belongs to the TrpF family.</text>
</comment>
<evidence type="ECO:0000256" key="7">
    <source>
        <dbReference type="ARBA" id="ARBA00023141"/>
    </source>
</evidence>
<dbReference type="EC" id="5.3.1.24" evidence="3 9"/>
<reference evidence="12" key="1">
    <citation type="journal article" date="2019" name="Int. J. Syst. Evol. Microbiol.">
        <title>The Global Catalogue of Microorganisms (GCM) 10K type strain sequencing project: providing services to taxonomists for standard genome sequencing and annotation.</title>
        <authorList>
            <consortium name="The Broad Institute Genomics Platform"/>
            <consortium name="The Broad Institute Genome Sequencing Center for Infectious Disease"/>
            <person name="Wu L."/>
            <person name="Ma J."/>
        </authorList>
    </citation>
    <scope>NUCLEOTIDE SEQUENCE [LARGE SCALE GENOMIC DNA]</scope>
    <source>
        <strain evidence="12">CECT 7706</strain>
    </source>
</reference>
<dbReference type="PANTHER" id="PTHR42894:SF1">
    <property type="entry name" value="N-(5'-PHOSPHORIBOSYL)ANTHRANILATE ISOMERASE"/>
    <property type="match status" value="1"/>
</dbReference>
<keyword evidence="6 9" id="KW-0822">Tryptophan biosynthesis</keyword>
<organism evidence="11 12">
    <name type="scientific">Cyclobacterium jeungdonense</name>
    <dbReference type="NCBI Taxonomy" id="708087"/>
    <lineage>
        <taxon>Bacteria</taxon>
        <taxon>Pseudomonadati</taxon>
        <taxon>Bacteroidota</taxon>
        <taxon>Cytophagia</taxon>
        <taxon>Cytophagales</taxon>
        <taxon>Cyclobacteriaceae</taxon>
        <taxon>Cyclobacterium</taxon>
    </lineage>
</organism>
<keyword evidence="8 9" id="KW-0413">Isomerase</keyword>
<comment type="pathway">
    <text evidence="2 9">Amino-acid biosynthesis; L-tryptophan biosynthesis; L-tryptophan from chorismate: step 3/5.</text>
</comment>
<evidence type="ECO:0000313" key="11">
    <source>
        <dbReference type="EMBL" id="MDN3688424.1"/>
    </source>
</evidence>
<evidence type="ECO:0000256" key="4">
    <source>
        <dbReference type="ARBA" id="ARBA00022272"/>
    </source>
</evidence>
<dbReference type="PANTHER" id="PTHR42894">
    <property type="entry name" value="N-(5'-PHOSPHORIBOSYL)ANTHRANILATE ISOMERASE"/>
    <property type="match status" value="1"/>
</dbReference>
<keyword evidence="7 9" id="KW-0057">Aromatic amino acid biosynthesis</keyword>
<keyword evidence="5 9" id="KW-0028">Amino-acid biosynthesis</keyword>
<dbReference type="InterPro" id="IPR001240">
    <property type="entry name" value="PRAI_dom"/>
</dbReference>
<dbReference type="HAMAP" id="MF_00135">
    <property type="entry name" value="PRAI"/>
    <property type="match status" value="1"/>
</dbReference>
<dbReference type="InterPro" id="IPR013785">
    <property type="entry name" value="Aldolase_TIM"/>
</dbReference>
<comment type="catalytic activity">
    <reaction evidence="1 9">
        <text>N-(5-phospho-beta-D-ribosyl)anthranilate = 1-(2-carboxyphenylamino)-1-deoxy-D-ribulose 5-phosphate</text>
        <dbReference type="Rhea" id="RHEA:21540"/>
        <dbReference type="ChEBI" id="CHEBI:18277"/>
        <dbReference type="ChEBI" id="CHEBI:58613"/>
        <dbReference type="EC" id="5.3.1.24"/>
    </reaction>
</comment>
<evidence type="ECO:0000256" key="2">
    <source>
        <dbReference type="ARBA" id="ARBA00004664"/>
    </source>
</evidence>
<comment type="caution">
    <text evidence="11">The sequence shown here is derived from an EMBL/GenBank/DDBJ whole genome shotgun (WGS) entry which is preliminary data.</text>
</comment>
<name>A0ABT8C8R9_9BACT</name>
<sequence>MIIKVCGMADPENISGLAELGLVDWMGMIFYPPSRRYVPAFSVDPQYYQRLSLPKVGVFVNATPDEIQRVGKAYGLDKVQLHGDESPGQVREIKIQTGLPLIKVLRIGKDWSWQGLEAYEELVDYFLLDTDGPSYGGTGHRFNWEIIKQYPFHKPFLLSGGIQADQAGQLVDLYQSSPHMGGIDINSKFEVRPGLKDLDLIRDFASQIRQELQKTKE</sequence>
<evidence type="ECO:0000256" key="1">
    <source>
        <dbReference type="ARBA" id="ARBA00001164"/>
    </source>
</evidence>
<evidence type="ECO:0000256" key="5">
    <source>
        <dbReference type="ARBA" id="ARBA00022605"/>
    </source>
</evidence>
<dbReference type="EMBL" id="JAUFQS010000009">
    <property type="protein sequence ID" value="MDN3688424.1"/>
    <property type="molecule type" value="Genomic_DNA"/>
</dbReference>
<evidence type="ECO:0000256" key="6">
    <source>
        <dbReference type="ARBA" id="ARBA00022822"/>
    </source>
</evidence>
<evidence type="ECO:0000256" key="3">
    <source>
        <dbReference type="ARBA" id="ARBA00012572"/>
    </source>
</evidence>
<dbReference type="Gene3D" id="3.20.20.70">
    <property type="entry name" value="Aldolase class I"/>
    <property type="match status" value="1"/>
</dbReference>
<gene>
    <name evidence="9" type="primary">trpF</name>
    <name evidence="11" type="ORF">QWZ15_11320</name>
</gene>
<proteinExistence type="inferred from homology"/>
<dbReference type="SUPFAM" id="SSF51366">
    <property type="entry name" value="Ribulose-phoshate binding barrel"/>
    <property type="match status" value="1"/>
</dbReference>
<evidence type="ECO:0000256" key="8">
    <source>
        <dbReference type="ARBA" id="ARBA00023235"/>
    </source>
</evidence>
<dbReference type="Pfam" id="PF00697">
    <property type="entry name" value="PRAI"/>
    <property type="match status" value="1"/>
</dbReference>
<dbReference type="CDD" id="cd00405">
    <property type="entry name" value="PRAI"/>
    <property type="match status" value="1"/>
</dbReference>
<accession>A0ABT8C8R9</accession>
<evidence type="ECO:0000313" key="12">
    <source>
        <dbReference type="Proteomes" id="UP001236663"/>
    </source>
</evidence>
<dbReference type="RefSeq" id="WP_163385941.1">
    <property type="nucleotide sequence ID" value="NZ_JAUFQS010000009.1"/>
</dbReference>
<evidence type="ECO:0000256" key="9">
    <source>
        <dbReference type="HAMAP-Rule" id="MF_00135"/>
    </source>
</evidence>
<dbReference type="GO" id="GO:0016853">
    <property type="term" value="F:isomerase activity"/>
    <property type="evidence" value="ECO:0007669"/>
    <property type="project" value="UniProtKB-KW"/>
</dbReference>
<dbReference type="InterPro" id="IPR044643">
    <property type="entry name" value="TrpF_fam"/>
</dbReference>
<dbReference type="InterPro" id="IPR011060">
    <property type="entry name" value="RibuloseP-bd_barrel"/>
</dbReference>